<dbReference type="EMBL" id="ML977660">
    <property type="protein sequence ID" value="KAF1994449.1"/>
    <property type="molecule type" value="Genomic_DNA"/>
</dbReference>
<keyword evidence="3" id="KW-0436">Ligase</keyword>
<dbReference type="GO" id="GO:0006433">
    <property type="term" value="P:prolyl-tRNA aminoacylation"/>
    <property type="evidence" value="ECO:0007669"/>
    <property type="project" value="InterPro"/>
</dbReference>
<dbReference type="CDD" id="cd00778">
    <property type="entry name" value="ProRS_core_arch_euk"/>
    <property type="match status" value="1"/>
</dbReference>
<dbReference type="SMART" id="SM00946">
    <property type="entry name" value="ProRS-C_1"/>
    <property type="match status" value="1"/>
</dbReference>
<dbReference type="InterPro" id="IPR045864">
    <property type="entry name" value="aa-tRNA-synth_II/BPL/LPL"/>
</dbReference>
<evidence type="ECO:0000256" key="3">
    <source>
        <dbReference type="ARBA" id="ARBA00022598"/>
    </source>
</evidence>
<dbReference type="HAMAP" id="MF_01571">
    <property type="entry name" value="Pro_tRNA_synth_type3"/>
    <property type="match status" value="1"/>
</dbReference>
<evidence type="ECO:0000256" key="6">
    <source>
        <dbReference type="ARBA" id="ARBA00022917"/>
    </source>
</evidence>
<keyword evidence="4" id="KW-0547">Nucleotide-binding</keyword>
<dbReference type="InterPro" id="IPR002314">
    <property type="entry name" value="aa-tRNA-synt_IIb"/>
</dbReference>
<dbReference type="InterPro" id="IPR006195">
    <property type="entry name" value="aa-tRNA-synth_II"/>
</dbReference>
<dbReference type="PANTHER" id="PTHR43382:SF2">
    <property type="entry name" value="BIFUNCTIONAL GLUTAMATE_PROLINE--TRNA LIGASE"/>
    <property type="match status" value="1"/>
</dbReference>
<accession>A0A6A5W0L6</accession>
<dbReference type="Gene3D" id="3.30.110.30">
    <property type="entry name" value="C-terminal domain of ProRS"/>
    <property type="match status" value="1"/>
</dbReference>
<evidence type="ECO:0000313" key="13">
    <source>
        <dbReference type="Proteomes" id="UP000799779"/>
    </source>
</evidence>
<evidence type="ECO:0000256" key="8">
    <source>
        <dbReference type="ARBA" id="ARBA00029731"/>
    </source>
</evidence>
<dbReference type="Pfam" id="PF00587">
    <property type="entry name" value="tRNA-synt_2b"/>
    <property type="match status" value="1"/>
</dbReference>
<evidence type="ECO:0000259" key="11">
    <source>
        <dbReference type="PROSITE" id="PS50862"/>
    </source>
</evidence>
<dbReference type="OrthoDB" id="1350766at2759"/>
<protein>
    <recommendedName>
        <fullName evidence="2">proline--tRNA ligase</fullName>
        <ecNumber evidence="2">6.1.1.15</ecNumber>
    </recommendedName>
    <alternativeName>
        <fullName evidence="8">Prolyl-tRNA synthetase</fullName>
    </alternativeName>
</protein>
<dbReference type="FunFam" id="3.30.110.30:FF:000001">
    <property type="entry name" value="Bifunctional glutamate/proline--tRNA ligase"/>
    <property type="match status" value="1"/>
</dbReference>
<dbReference type="CDD" id="cd00862">
    <property type="entry name" value="ProRS_anticodon_zinc"/>
    <property type="match status" value="1"/>
</dbReference>
<keyword evidence="5" id="KW-0067">ATP-binding</keyword>
<evidence type="ECO:0000256" key="9">
    <source>
        <dbReference type="ARBA" id="ARBA00047671"/>
    </source>
</evidence>
<proteinExistence type="inferred from homology"/>
<dbReference type="GO" id="GO:0005737">
    <property type="term" value="C:cytoplasm"/>
    <property type="evidence" value="ECO:0007669"/>
    <property type="project" value="InterPro"/>
</dbReference>
<dbReference type="PRINTS" id="PR01046">
    <property type="entry name" value="TRNASYNTHPRO"/>
</dbReference>
<dbReference type="AlphaFoldDB" id="A0A6A5W0L6"/>
<dbReference type="Proteomes" id="UP000799779">
    <property type="component" value="Unassembled WGS sequence"/>
</dbReference>
<keyword evidence="7 12" id="KW-0030">Aminoacyl-tRNA synthetase</keyword>
<dbReference type="NCBIfam" id="TIGR00408">
    <property type="entry name" value="proS_fam_I"/>
    <property type="match status" value="1"/>
</dbReference>
<feature type="region of interest" description="Disordered" evidence="10">
    <location>
        <begin position="1"/>
        <end position="41"/>
    </location>
</feature>
<comment type="similarity">
    <text evidence="1">Belongs to the class-II aminoacyl-tRNA synthetase family.</text>
</comment>
<dbReference type="Gene3D" id="3.30.930.10">
    <property type="entry name" value="Bira Bifunctional Protein, Domain 2"/>
    <property type="match status" value="1"/>
</dbReference>
<sequence length="563" mass="63551">MAEAADKLKDLVVSEDQKPKKEKKPKEKKEKKEAKPQQQKKKIEGAALIGIDVAKEDDLGEWYQQVITKGQMISYYDVAGCYILEPASYAIWESIKDWFDTQIKTLKVRNAYFPIFISADNLQREKEHIEGFAAEVAWVTKGGKSELEKPVAVRPTSETAMYPYFARKIQSHRDLPLKLNQWNNVVRWEFKHPMPFIRSREFLWQEGHTAHLTKEEAGAEVMQILDWYADVYQKLLAVPVVKGTKTENEKFPGADYTTTIEGFIPATGRGIQAATSHCLGQHFSKMFNIVVEDPAAKEAGKADKIHVWQNSWGLTTRSIGVMILTHGDNRGLVTPPRVAEIQVIIVPVGVTAKTTPEAKEDLYGKVKQIHDDLLSVGVRVETDYREGYSPGWKFNDWEMKGIPLRIEFGPKDAEKGVVTTSRRDLPSKELARGETAVTDLKEAIPKLLDTIQNDMFERADKEYRAHRKQITNWDDFVPALNGKNVVLVPHCEGEKCEDQVKELSARKEEGDTTTEDAKAPAMGAKSLCIPFEQPEGIVKGETKCINPNCTATAKAWVLFGRSY</sequence>
<dbReference type="Gene3D" id="3.40.50.800">
    <property type="entry name" value="Anticodon-binding domain"/>
    <property type="match status" value="1"/>
</dbReference>
<gene>
    <name evidence="12" type="ORF">P154DRAFT_527083</name>
</gene>
<evidence type="ECO:0000313" key="12">
    <source>
        <dbReference type="EMBL" id="KAF1994449.1"/>
    </source>
</evidence>
<dbReference type="FunFam" id="3.30.930.10:FF:000007">
    <property type="entry name" value="Bifunctional glutamate/proline--tRNA ligase"/>
    <property type="match status" value="1"/>
</dbReference>
<evidence type="ECO:0000256" key="2">
    <source>
        <dbReference type="ARBA" id="ARBA00012831"/>
    </source>
</evidence>
<keyword evidence="6" id="KW-0648">Protein biosynthesis</keyword>
<feature type="compositionally biased region" description="Basic and acidic residues" evidence="10">
    <location>
        <begin position="1"/>
        <end position="35"/>
    </location>
</feature>
<keyword evidence="13" id="KW-1185">Reference proteome</keyword>
<dbReference type="InterPro" id="IPR002316">
    <property type="entry name" value="Pro-tRNA-ligase_IIa"/>
</dbReference>
<comment type="catalytic activity">
    <reaction evidence="9">
        <text>tRNA(Pro) + L-proline + ATP = L-prolyl-tRNA(Pro) + AMP + diphosphate</text>
        <dbReference type="Rhea" id="RHEA:14305"/>
        <dbReference type="Rhea" id="RHEA-COMP:9700"/>
        <dbReference type="Rhea" id="RHEA-COMP:9702"/>
        <dbReference type="ChEBI" id="CHEBI:30616"/>
        <dbReference type="ChEBI" id="CHEBI:33019"/>
        <dbReference type="ChEBI" id="CHEBI:60039"/>
        <dbReference type="ChEBI" id="CHEBI:78442"/>
        <dbReference type="ChEBI" id="CHEBI:78532"/>
        <dbReference type="ChEBI" id="CHEBI:456215"/>
        <dbReference type="EC" id="6.1.1.15"/>
    </reaction>
</comment>
<dbReference type="Pfam" id="PF09180">
    <property type="entry name" value="ProRS-C_1"/>
    <property type="match status" value="1"/>
</dbReference>
<dbReference type="InterPro" id="IPR033721">
    <property type="entry name" value="ProRS_core_arch_euk"/>
</dbReference>
<dbReference type="EC" id="6.1.1.15" evidence="2"/>
<dbReference type="Pfam" id="PF03129">
    <property type="entry name" value="HGTP_anticodon"/>
    <property type="match status" value="1"/>
</dbReference>
<dbReference type="SUPFAM" id="SSF52954">
    <property type="entry name" value="Class II aaRS ABD-related"/>
    <property type="match status" value="1"/>
</dbReference>
<evidence type="ECO:0000256" key="4">
    <source>
        <dbReference type="ARBA" id="ARBA00022741"/>
    </source>
</evidence>
<organism evidence="12 13">
    <name type="scientific">Amniculicola lignicola CBS 123094</name>
    <dbReference type="NCBI Taxonomy" id="1392246"/>
    <lineage>
        <taxon>Eukaryota</taxon>
        <taxon>Fungi</taxon>
        <taxon>Dikarya</taxon>
        <taxon>Ascomycota</taxon>
        <taxon>Pezizomycotina</taxon>
        <taxon>Dothideomycetes</taxon>
        <taxon>Pleosporomycetidae</taxon>
        <taxon>Pleosporales</taxon>
        <taxon>Amniculicolaceae</taxon>
        <taxon>Amniculicola</taxon>
    </lineage>
</organism>
<dbReference type="InterPro" id="IPR017449">
    <property type="entry name" value="Pro-tRNA_synth_II"/>
</dbReference>
<dbReference type="SUPFAM" id="SSF64586">
    <property type="entry name" value="C-terminal domain of ProRS"/>
    <property type="match status" value="1"/>
</dbReference>
<dbReference type="GO" id="GO:0004827">
    <property type="term" value="F:proline-tRNA ligase activity"/>
    <property type="evidence" value="ECO:0007669"/>
    <property type="project" value="UniProtKB-EC"/>
</dbReference>
<reference evidence="12" key="1">
    <citation type="journal article" date="2020" name="Stud. Mycol.">
        <title>101 Dothideomycetes genomes: a test case for predicting lifestyles and emergence of pathogens.</title>
        <authorList>
            <person name="Haridas S."/>
            <person name="Albert R."/>
            <person name="Binder M."/>
            <person name="Bloem J."/>
            <person name="Labutti K."/>
            <person name="Salamov A."/>
            <person name="Andreopoulos B."/>
            <person name="Baker S."/>
            <person name="Barry K."/>
            <person name="Bills G."/>
            <person name="Bluhm B."/>
            <person name="Cannon C."/>
            <person name="Castanera R."/>
            <person name="Culley D."/>
            <person name="Daum C."/>
            <person name="Ezra D."/>
            <person name="Gonzalez J."/>
            <person name="Henrissat B."/>
            <person name="Kuo A."/>
            <person name="Liang C."/>
            <person name="Lipzen A."/>
            <person name="Lutzoni F."/>
            <person name="Magnuson J."/>
            <person name="Mondo S."/>
            <person name="Nolan M."/>
            <person name="Ohm R."/>
            <person name="Pangilinan J."/>
            <person name="Park H.-J."/>
            <person name="Ramirez L."/>
            <person name="Alfaro M."/>
            <person name="Sun H."/>
            <person name="Tritt A."/>
            <person name="Yoshinaga Y."/>
            <person name="Zwiers L.-H."/>
            <person name="Turgeon B."/>
            <person name="Goodwin S."/>
            <person name="Spatafora J."/>
            <person name="Crous P."/>
            <person name="Grigoriev I."/>
        </authorList>
    </citation>
    <scope>NUCLEOTIDE SEQUENCE</scope>
    <source>
        <strain evidence="12">CBS 123094</strain>
    </source>
</reference>
<name>A0A6A5W0L6_9PLEO</name>
<dbReference type="InterPro" id="IPR036621">
    <property type="entry name" value="Anticodon-bd_dom_sf"/>
</dbReference>
<dbReference type="PROSITE" id="PS50862">
    <property type="entry name" value="AA_TRNA_LIGASE_II"/>
    <property type="match status" value="1"/>
</dbReference>
<dbReference type="GO" id="GO:0005524">
    <property type="term" value="F:ATP binding"/>
    <property type="evidence" value="ECO:0007669"/>
    <property type="project" value="UniProtKB-KW"/>
</dbReference>
<feature type="domain" description="Aminoacyl-transfer RNA synthetases class-II family profile" evidence="11">
    <location>
        <begin position="86"/>
        <end position="335"/>
    </location>
</feature>
<dbReference type="SUPFAM" id="SSF55681">
    <property type="entry name" value="Class II aaRS and biotin synthetases"/>
    <property type="match status" value="1"/>
</dbReference>
<dbReference type="InterPro" id="IPR016061">
    <property type="entry name" value="Pro-tRNA_ligase_II_C"/>
</dbReference>
<dbReference type="PANTHER" id="PTHR43382">
    <property type="entry name" value="PROLYL-TRNA SYNTHETASE"/>
    <property type="match status" value="1"/>
</dbReference>
<dbReference type="InterPro" id="IPR004154">
    <property type="entry name" value="Anticodon-bd"/>
</dbReference>
<dbReference type="GO" id="GO:0017101">
    <property type="term" value="C:aminoacyl-tRNA synthetase multienzyme complex"/>
    <property type="evidence" value="ECO:0007669"/>
    <property type="project" value="TreeGrafter"/>
</dbReference>
<evidence type="ECO:0000256" key="1">
    <source>
        <dbReference type="ARBA" id="ARBA00008226"/>
    </source>
</evidence>
<dbReference type="InterPro" id="IPR004499">
    <property type="entry name" value="Pro-tRNA-ligase_IIa_arc-type"/>
</dbReference>
<evidence type="ECO:0000256" key="7">
    <source>
        <dbReference type="ARBA" id="ARBA00023146"/>
    </source>
</evidence>
<evidence type="ECO:0000256" key="5">
    <source>
        <dbReference type="ARBA" id="ARBA00022840"/>
    </source>
</evidence>
<evidence type="ECO:0000256" key="10">
    <source>
        <dbReference type="SAM" id="MobiDB-lite"/>
    </source>
</evidence>
<dbReference type="FunFam" id="3.40.50.800:FF:000005">
    <property type="entry name" value="bifunctional glutamate/proline--tRNA ligase"/>
    <property type="match status" value="1"/>
</dbReference>